<name>A0A1G8KZA1_9BACI</name>
<dbReference type="STRING" id="930129.SAMN05216352_10881"/>
<dbReference type="InterPro" id="IPR011990">
    <property type="entry name" value="TPR-like_helical_dom_sf"/>
</dbReference>
<dbReference type="AlphaFoldDB" id="A0A1G8KZA1"/>
<dbReference type="InterPro" id="IPR019734">
    <property type="entry name" value="TPR_rpt"/>
</dbReference>
<evidence type="ECO:0000313" key="3">
    <source>
        <dbReference type="Proteomes" id="UP000199017"/>
    </source>
</evidence>
<dbReference type="OrthoDB" id="2676051at2"/>
<dbReference type="SUPFAM" id="SSF48452">
    <property type="entry name" value="TPR-like"/>
    <property type="match status" value="1"/>
</dbReference>
<sequence length="467" mass="55812">MENLDYLIIDGKKRISIQPQRMAVYLQSKIVETVDKNRDVYYLFFYKDEYLTALKAASVRRRSHLEKAFKHGMTFPSAHPFCHTVLSSEGTFQKRSFNQMHTKVQKQYTPHETALILTFFDAFIPKRKLFKDIQAYFYQYRRNGQLFAAYRILRILLDFTPKHSWVKQTANELGYAKFKMMYQEMAGTLWEKDPLFVEKALFARRKKHPERAEELIDFLNKEERWIDALALLMNQLIQTSSAAYYNQLQQLLNNHYSHTDILFILEDLYQRIPNLELLQYELLHFYLKYHHLNSSIQLMNKHQMSLKDEQWSTLETMLENMDVVSADIQVEELNSYLASLFKTQPRKAETILQKCVTQLMENRDLSYISNWLAPIKENYSQSLVVKRIEQMKQLSDDPDKQRQLGELYYHFDQLDQAIECFSWEMEMDKSDPLPVRWLSKIYLEAGKKEESKAYQQLYRDMQKKANA</sequence>
<protein>
    <recommendedName>
        <fullName evidence="4">Tetratricopeptide repeat-containing protein</fullName>
    </recommendedName>
</protein>
<reference evidence="2 3" key="1">
    <citation type="submission" date="2016-10" db="EMBL/GenBank/DDBJ databases">
        <authorList>
            <person name="de Groot N.N."/>
        </authorList>
    </citation>
    <scope>NUCLEOTIDE SEQUENCE [LARGE SCALE GENOMIC DNA]</scope>
    <source>
        <strain evidence="3">P4B,CCM 7963,CECT 7998,DSM 25260,IBRC-M 10614,KCTC 13821</strain>
    </source>
</reference>
<dbReference type="RefSeq" id="WP_091585938.1">
    <property type="nucleotide sequence ID" value="NZ_FNDU01000008.1"/>
</dbReference>
<gene>
    <name evidence="2" type="ORF">SAMN05216352_10881</name>
</gene>
<evidence type="ECO:0008006" key="4">
    <source>
        <dbReference type="Google" id="ProtNLM"/>
    </source>
</evidence>
<keyword evidence="1" id="KW-0802">TPR repeat</keyword>
<dbReference type="Proteomes" id="UP000199017">
    <property type="component" value="Unassembled WGS sequence"/>
</dbReference>
<organism evidence="2 3">
    <name type="scientific">Alteribacillus bidgolensis</name>
    <dbReference type="NCBI Taxonomy" id="930129"/>
    <lineage>
        <taxon>Bacteria</taxon>
        <taxon>Bacillati</taxon>
        <taxon>Bacillota</taxon>
        <taxon>Bacilli</taxon>
        <taxon>Bacillales</taxon>
        <taxon>Bacillaceae</taxon>
        <taxon>Alteribacillus</taxon>
    </lineage>
</organism>
<dbReference type="EMBL" id="FNDU01000008">
    <property type="protein sequence ID" value="SDI48754.1"/>
    <property type="molecule type" value="Genomic_DNA"/>
</dbReference>
<keyword evidence="3" id="KW-1185">Reference proteome</keyword>
<evidence type="ECO:0000256" key="1">
    <source>
        <dbReference type="PROSITE-ProRule" id="PRU00339"/>
    </source>
</evidence>
<dbReference type="PROSITE" id="PS50005">
    <property type="entry name" value="TPR"/>
    <property type="match status" value="1"/>
</dbReference>
<proteinExistence type="predicted"/>
<evidence type="ECO:0000313" key="2">
    <source>
        <dbReference type="EMBL" id="SDI48754.1"/>
    </source>
</evidence>
<feature type="repeat" description="TPR" evidence="1">
    <location>
        <begin position="398"/>
        <end position="431"/>
    </location>
</feature>
<dbReference type="Gene3D" id="1.25.40.10">
    <property type="entry name" value="Tetratricopeptide repeat domain"/>
    <property type="match status" value="1"/>
</dbReference>
<accession>A0A1G8KZA1</accession>